<protein>
    <recommendedName>
        <fullName evidence="2">BTB domain-containing protein</fullName>
    </recommendedName>
</protein>
<comment type="caution">
    <text evidence="3">The sequence shown here is derived from an EMBL/GenBank/DDBJ whole genome shotgun (WGS) entry which is preliminary data.</text>
</comment>
<dbReference type="Proteomes" id="UP001212997">
    <property type="component" value="Unassembled WGS sequence"/>
</dbReference>
<organism evidence="3 4">
    <name type="scientific">Meripilus lineatus</name>
    <dbReference type="NCBI Taxonomy" id="2056292"/>
    <lineage>
        <taxon>Eukaryota</taxon>
        <taxon>Fungi</taxon>
        <taxon>Dikarya</taxon>
        <taxon>Basidiomycota</taxon>
        <taxon>Agaricomycotina</taxon>
        <taxon>Agaricomycetes</taxon>
        <taxon>Polyporales</taxon>
        <taxon>Meripilaceae</taxon>
        <taxon>Meripilus</taxon>
    </lineage>
</organism>
<feature type="domain" description="BTB" evidence="2">
    <location>
        <begin position="39"/>
        <end position="100"/>
    </location>
</feature>
<name>A0AAD5URG7_9APHY</name>
<evidence type="ECO:0000259" key="2">
    <source>
        <dbReference type="PROSITE" id="PS50097"/>
    </source>
</evidence>
<dbReference type="Gene3D" id="3.30.710.10">
    <property type="entry name" value="Potassium Channel Kv1.1, Chain A"/>
    <property type="match status" value="1"/>
</dbReference>
<dbReference type="CDD" id="cd18186">
    <property type="entry name" value="BTB_POZ_ZBTB_KLHL-like"/>
    <property type="match status" value="1"/>
</dbReference>
<dbReference type="AlphaFoldDB" id="A0AAD5URG7"/>
<dbReference type="PROSITE" id="PS50097">
    <property type="entry name" value="BTB"/>
    <property type="match status" value="1"/>
</dbReference>
<accession>A0AAD5URG7</accession>
<evidence type="ECO:0000313" key="3">
    <source>
        <dbReference type="EMBL" id="KAJ3474652.1"/>
    </source>
</evidence>
<evidence type="ECO:0000256" key="1">
    <source>
        <dbReference type="SAM" id="MobiDB-lite"/>
    </source>
</evidence>
<dbReference type="InterPro" id="IPR011333">
    <property type="entry name" value="SKP1/BTB/POZ_sf"/>
</dbReference>
<gene>
    <name evidence="3" type="ORF">NLI96_g12336</name>
</gene>
<keyword evidence="4" id="KW-1185">Reference proteome</keyword>
<proteinExistence type="predicted"/>
<reference evidence="3" key="1">
    <citation type="submission" date="2022-07" db="EMBL/GenBank/DDBJ databases">
        <title>Genome Sequence of Physisporinus lineatus.</title>
        <authorList>
            <person name="Buettner E."/>
        </authorList>
    </citation>
    <scope>NUCLEOTIDE SEQUENCE</scope>
    <source>
        <strain evidence="3">VT162</strain>
    </source>
</reference>
<evidence type="ECO:0000313" key="4">
    <source>
        <dbReference type="Proteomes" id="UP001212997"/>
    </source>
</evidence>
<dbReference type="Pfam" id="PF00651">
    <property type="entry name" value="BTB"/>
    <property type="match status" value="1"/>
</dbReference>
<dbReference type="InterPro" id="IPR000210">
    <property type="entry name" value="BTB/POZ_dom"/>
</dbReference>
<sequence length="288" mass="32672">MATSTPPEFDMDNRSEISEPSVSHLPEGSIHPIFSSPDADIVLVSKDNIQFRIHSYVLRTASGWFRDMFSLPQSQSDVQEKTVLPVLESSEVLADLLRMISGLELPCLSTLDQVESIYDAAEKYDMQGPISIIRRLIVHPPLIDRPLRVYALACKWDWTEEAKVASTKTLEMDLFDEKALEEVQGTGLMAREFTRLLTLHRTRRDTLRAKLEDAGIFSANAVHACGHCGVANSHYAWQLYKSLRHTEMEKKPYGEKLTVDDILQRVGTVDVFEARQMKRIVEELPKSI</sequence>
<dbReference type="EMBL" id="JANAWD010001010">
    <property type="protein sequence ID" value="KAJ3474652.1"/>
    <property type="molecule type" value="Genomic_DNA"/>
</dbReference>
<feature type="region of interest" description="Disordered" evidence="1">
    <location>
        <begin position="1"/>
        <end position="23"/>
    </location>
</feature>
<dbReference type="SMART" id="SM00225">
    <property type="entry name" value="BTB"/>
    <property type="match status" value="1"/>
</dbReference>
<dbReference type="SUPFAM" id="SSF54695">
    <property type="entry name" value="POZ domain"/>
    <property type="match status" value="1"/>
</dbReference>